<evidence type="ECO:0000256" key="1">
    <source>
        <dbReference type="SAM" id="MobiDB-lite"/>
    </source>
</evidence>
<feature type="region of interest" description="Disordered" evidence="1">
    <location>
        <begin position="1"/>
        <end position="36"/>
    </location>
</feature>
<protein>
    <submittedName>
        <fullName evidence="2">Uncharacterized protein</fullName>
    </submittedName>
</protein>
<accession>A0A0F7ZP84</accession>
<dbReference type="Proteomes" id="UP000054481">
    <property type="component" value="Unassembled WGS sequence"/>
</dbReference>
<dbReference type="EMBL" id="KQ030520">
    <property type="protein sequence ID" value="KJZ75055.1"/>
    <property type="molecule type" value="Genomic_DNA"/>
</dbReference>
<sequence>MASTKGQHHIVESPVRRRPSGGSLPPPEYDFGHGANTDFSKLHLDASTSTESLPQYESAVQGEASSSHSTIAFEATNTFQIDAQGHPLFALPICPRPDPIPIYSVLPTGQTGPLLYQSIRAKRRSGNCILVRESDESTVCSTTYRFGPNRPPSIRLLGDVARDEAFEVRSKGCHTRAQNMSTHLGTFQWRYASRAERKAVGASSLLILDIVTIISVASGKQEERRQPVAHFIRNEAFRTQGTGASTAGNGGRLLVDLRPWFDTKNEAQQAEVFAIASCLSMLKKEVDRRRRHQLIVIAAGASGGC</sequence>
<name>A0A0F7ZP84_9HYPO</name>
<organism evidence="2 3">
    <name type="scientific">Hirsutella minnesotensis 3608</name>
    <dbReference type="NCBI Taxonomy" id="1043627"/>
    <lineage>
        <taxon>Eukaryota</taxon>
        <taxon>Fungi</taxon>
        <taxon>Dikarya</taxon>
        <taxon>Ascomycota</taxon>
        <taxon>Pezizomycotina</taxon>
        <taxon>Sordariomycetes</taxon>
        <taxon>Hypocreomycetidae</taxon>
        <taxon>Hypocreales</taxon>
        <taxon>Ophiocordycipitaceae</taxon>
        <taxon>Hirsutella</taxon>
    </lineage>
</organism>
<dbReference type="OrthoDB" id="5325862at2759"/>
<dbReference type="AlphaFoldDB" id="A0A0F7ZP84"/>
<reference evidence="2 3" key="1">
    <citation type="journal article" date="2014" name="Genome Biol. Evol.">
        <title>Comparative genomics and transcriptomics analyses reveal divergent lifestyle features of nematode endoparasitic fungus Hirsutella minnesotensis.</title>
        <authorList>
            <person name="Lai Y."/>
            <person name="Liu K."/>
            <person name="Zhang X."/>
            <person name="Zhang X."/>
            <person name="Li K."/>
            <person name="Wang N."/>
            <person name="Shu C."/>
            <person name="Wu Y."/>
            <person name="Wang C."/>
            <person name="Bushley K.E."/>
            <person name="Xiang M."/>
            <person name="Liu X."/>
        </authorList>
    </citation>
    <scope>NUCLEOTIDE SEQUENCE [LARGE SCALE GENOMIC DNA]</scope>
    <source>
        <strain evidence="2 3">3608</strain>
    </source>
</reference>
<proteinExistence type="predicted"/>
<gene>
    <name evidence="2" type="ORF">HIM_05541</name>
</gene>
<evidence type="ECO:0000313" key="3">
    <source>
        <dbReference type="Proteomes" id="UP000054481"/>
    </source>
</evidence>
<keyword evidence="3" id="KW-1185">Reference proteome</keyword>
<evidence type="ECO:0000313" key="2">
    <source>
        <dbReference type="EMBL" id="KJZ75055.1"/>
    </source>
</evidence>